<evidence type="ECO:0000313" key="3">
    <source>
        <dbReference type="Proteomes" id="UP001596528"/>
    </source>
</evidence>
<dbReference type="InterPro" id="IPR009403">
    <property type="entry name" value="UPF0637"/>
</dbReference>
<keyword evidence="3" id="KW-1185">Reference proteome</keyword>
<dbReference type="Gene3D" id="3.30.930.20">
    <property type="entry name" value="Protein of unknown function DUF1054"/>
    <property type="match status" value="1"/>
</dbReference>
<dbReference type="Proteomes" id="UP001596528">
    <property type="component" value="Unassembled WGS sequence"/>
</dbReference>
<evidence type="ECO:0000313" key="2">
    <source>
        <dbReference type="EMBL" id="MFC7750397.1"/>
    </source>
</evidence>
<comment type="similarity">
    <text evidence="1">Belongs to the UPF0637 family.</text>
</comment>
<dbReference type="InterPro" id="IPR053707">
    <property type="entry name" value="UPF0637_domain_sf"/>
</dbReference>
<dbReference type="Pfam" id="PF06335">
    <property type="entry name" value="DUF1054"/>
    <property type="match status" value="1"/>
</dbReference>
<sequence>MNHHVIGFQSSDFDVFTIPGLEARMQALIGQVRPKLQAVGDSLAPELSARCGEPMYAHVAKHARRTINPPDDSWVAWSSSKRGYKALPHFQVGLWSTHLFAQFAVIYEYPYKQAFAGKLLERIRDIRGLIPAHFVWSGNHMRPEAVRMSDLSDRDLEELFRRLAGVKQAELLCGIHLPRDSETAADGNRLLETVSEAFDVLLPLYRLAVRATS</sequence>
<dbReference type="RefSeq" id="WP_138787992.1">
    <property type="nucleotide sequence ID" value="NZ_JBHTGQ010000023.1"/>
</dbReference>
<dbReference type="PIRSF" id="PIRSF021332">
    <property type="entry name" value="DUF1054"/>
    <property type="match status" value="1"/>
</dbReference>
<comment type="caution">
    <text evidence="2">The sequence shown here is derived from an EMBL/GenBank/DDBJ whole genome shotgun (WGS) entry which is preliminary data.</text>
</comment>
<evidence type="ECO:0000256" key="1">
    <source>
        <dbReference type="HAMAP-Rule" id="MF_01851"/>
    </source>
</evidence>
<gene>
    <name evidence="2" type="ORF">ACFQWB_10730</name>
</gene>
<dbReference type="EMBL" id="JBHTGQ010000023">
    <property type="protein sequence ID" value="MFC7750397.1"/>
    <property type="molecule type" value="Genomic_DNA"/>
</dbReference>
<proteinExistence type="inferred from homology"/>
<dbReference type="HAMAP" id="MF_01851">
    <property type="entry name" value="UPF0637"/>
    <property type="match status" value="1"/>
</dbReference>
<protein>
    <recommendedName>
        <fullName evidence="1">UPF0637 protein ACFQWB_10730</fullName>
    </recommendedName>
</protein>
<accession>A0ABW2V2M6</accession>
<reference evidence="3" key="1">
    <citation type="journal article" date="2019" name="Int. J. Syst. Evol. Microbiol.">
        <title>The Global Catalogue of Microorganisms (GCM) 10K type strain sequencing project: providing services to taxonomists for standard genome sequencing and annotation.</title>
        <authorList>
            <consortium name="The Broad Institute Genomics Platform"/>
            <consortium name="The Broad Institute Genome Sequencing Center for Infectious Disease"/>
            <person name="Wu L."/>
            <person name="Ma J."/>
        </authorList>
    </citation>
    <scope>NUCLEOTIDE SEQUENCE [LARGE SCALE GENOMIC DNA]</scope>
    <source>
        <strain evidence="3">JCM 18657</strain>
    </source>
</reference>
<name>A0ABW2V2M6_9BACL</name>
<dbReference type="SUPFAM" id="SSF142913">
    <property type="entry name" value="YktB/PF0168-like"/>
    <property type="match status" value="1"/>
</dbReference>
<organism evidence="2 3">
    <name type="scientific">Paenibacillus thermoaerophilus</name>
    <dbReference type="NCBI Taxonomy" id="1215385"/>
    <lineage>
        <taxon>Bacteria</taxon>
        <taxon>Bacillati</taxon>
        <taxon>Bacillota</taxon>
        <taxon>Bacilli</taxon>
        <taxon>Bacillales</taxon>
        <taxon>Paenibacillaceae</taxon>
        <taxon>Paenibacillus</taxon>
    </lineage>
</organism>